<sequence>MSSLLRSKHVQILIAVAIGVYALFVGLPLFVLHARPIGLYPALEFSPEAWRKARLSKDELSLQRLSQALIKKHVLNGLTHSQVIARLGMPDASDLGASSADLQISPPAGGSSNQDQPIEICGQFEYFLVGDNLIMRVKFVSGRVDSVDEALKFM</sequence>
<evidence type="ECO:0000313" key="3">
    <source>
        <dbReference type="Proteomes" id="UP000664277"/>
    </source>
</evidence>
<accession>A0A8J7TNK2</accession>
<keyword evidence="1" id="KW-0472">Membrane</keyword>
<dbReference type="AlphaFoldDB" id="A0A8J7TNK2"/>
<proteinExistence type="predicted"/>
<comment type="caution">
    <text evidence="2">The sequence shown here is derived from an EMBL/GenBank/DDBJ whole genome shotgun (WGS) entry which is preliminary data.</text>
</comment>
<organism evidence="2 3">
    <name type="scientific">Candidatus Obscuribacter phosphatis</name>
    <dbReference type="NCBI Taxonomy" id="1906157"/>
    <lineage>
        <taxon>Bacteria</taxon>
        <taxon>Bacillati</taxon>
        <taxon>Candidatus Melainabacteria</taxon>
        <taxon>Candidatus Obscuribacterales</taxon>
        <taxon>Candidatus Obscuribacteraceae</taxon>
        <taxon>Candidatus Obscuribacter</taxon>
    </lineage>
</organism>
<feature type="transmembrane region" description="Helical" evidence="1">
    <location>
        <begin position="12"/>
        <end position="32"/>
    </location>
</feature>
<reference evidence="2" key="1">
    <citation type="submission" date="2021-02" db="EMBL/GenBank/DDBJ databases">
        <title>Genome-Resolved Metagenomics of a Microbial Community Performing Photosynthetic Biological Nutrient Removal.</title>
        <authorList>
            <person name="Mcdaniel E.A."/>
        </authorList>
    </citation>
    <scope>NUCLEOTIDE SEQUENCE</scope>
    <source>
        <strain evidence="2">UWPOB_OBS1</strain>
    </source>
</reference>
<keyword evidence="1" id="KW-1133">Transmembrane helix</keyword>
<dbReference type="Proteomes" id="UP000664277">
    <property type="component" value="Unassembled WGS sequence"/>
</dbReference>
<dbReference type="EMBL" id="JAFLCK010000032">
    <property type="protein sequence ID" value="MBN8662181.1"/>
    <property type="molecule type" value="Genomic_DNA"/>
</dbReference>
<keyword evidence="1" id="KW-0812">Transmembrane</keyword>
<protein>
    <submittedName>
        <fullName evidence="2">Uncharacterized protein</fullName>
    </submittedName>
</protein>
<gene>
    <name evidence="2" type="ORF">J0M35_17565</name>
</gene>
<evidence type="ECO:0000256" key="1">
    <source>
        <dbReference type="SAM" id="Phobius"/>
    </source>
</evidence>
<name>A0A8J7TNK2_9BACT</name>
<evidence type="ECO:0000313" key="2">
    <source>
        <dbReference type="EMBL" id="MBN8662181.1"/>
    </source>
</evidence>